<comment type="caution">
    <text evidence="1">The sequence shown here is derived from an EMBL/GenBank/DDBJ whole genome shotgun (WGS) entry which is preliminary data.</text>
</comment>
<accession>A0ABW1LLN7</accession>
<protein>
    <submittedName>
        <fullName evidence="1">Uncharacterized protein</fullName>
    </submittedName>
</protein>
<name>A0ABW1LLN7_9ACTN</name>
<proteinExistence type="predicted"/>
<sequence>MDPRPDTSDEAAAERAELRRLVVDGSAHAELELPRQEFGSEADDVVERRPVWEQRSYSSGPEALIATWAGRRIKAQTGATPSPRVAEMLCVGVRAVLWVLGEDVGGAGPLPGHSGSSGMTRVRRLRGRIAAKLEEWEAASADEAGWVARLVTGFQSWDGEEQNSSAVWAARSYIPYVAMTTSERAAREWAVDLWRIEAGSYPQARRHALKAVDEHRRSAGFAALVAEDAGEMAS</sequence>
<evidence type="ECO:0000313" key="2">
    <source>
        <dbReference type="Proteomes" id="UP001596135"/>
    </source>
</evidence>
<evidence type="ECO:0000313" key="1">
    <source>
        <dbReference type="EMBL" id="MFC6044851.1"/>
    </source>
</evidence>
<organism evidence="1 2">
    <name type="scientific">Nocardioides hankookensis</name>
    <dbReference type="NCBI Taxonomy" id="443157"/>
    <lineage>
        <taxon>Bacteria</taxon>
        <taxon>Bacillati</taxon>
        <taxon>Actinomycetota</taxon>
        <taxon>Actinomycetes</taxon>
        <taxon>Propionibacteriales</taxon>
        <taxon>Nocardioidaceae</taxon>
        <taxon>Nocardioides</taxon>
    </lineage>
</organism>
<gene>
    <name evidence="1" type="ORF">ACFPYL_17305</name>
</gene>
<dbReference type="RefSeq" id="WP_379156989.1">
    <property type="nucleotide sequence ID" value="NZ_JBHSRJ010000006.1"/>
</dbReference>
<dbReference type="EMBL" id="JBHSRJ010000006">
    <property type="protein sequence ID" value="MFC6044851.1"/>
    <property type="molecule type" value="Genomic_DNA"/>
</dbReference>
<reference evidence="2" key="1">
    <citation type="journal article" date="2019" name="Int. J. Syst. Evol. Microbiol.">
        <title>The Global Catalogue of Microorganisms (GCM) 10K type strain sequencing project: providing services to taxonomists for standard genome sequencing and annotation.</title>
        <authorList>
            <consortium name="The Broad Institute Genomics Platform"/>
            <consortium name="The Broad Institute Genome Sequencing Center for Infectious Disease"/>
            <person name="Wu L."/>
            <person name="Ma J."/>
        </authorList>
    </citation>
    <scope>NUCLEOTIDE SEQUENCE [LARGE SCALE GENOMIC DNA]</scope>
    <source>
        <strain evidence="2">CCUG 54522</strain>
    </source>
</reference>
<dbReference type="Proteomes" id="UP001596135">
    <property type="component" value="Unassembled WGS sequence"/>
</dbReference>
<keyword evidence="2" id="KW-1185">Reference proteome</keyword>